<evidence type="ECO:0000313" key="2">
    <source>
        <dbReference type="Proteomes" id="UP000339249"/>
    </source>
</evidence>
<dbReference type="PANTHER" id="PTHR36846">
    <property type="entry name" value="PROTEIN VIAA"/>
    <property type="match status" value="1"/>
</dbReference>
<dbReference type="PANTHER" id="PTHR36846:SF1">
    <property type="entry name" value="PROTEIN VIAA"/>
    <property type="match status" value="1"/>
</dbReference>
<protein>
    <submittedName>
        <fullName evidence="1">VWA domain protein interacting with AAA ATPase</fullName>
    </submittedName>
</protein>
<gene>
    <name evidence="1" type="primary">viaA_1</name>
    <name evidence="1" type="ORF">NCTC9185_04820</name>
</gene>
<dbReference type="EMBL" id="CABDVU010000001">
    <property type="protein sequence ID" value="VTN12833.1"/>
    <property type="molecule type" value="Genomic_DNA"/>
</dbReference>
<sequence length="224" mass="24676">MACSKATIYWRLLPPELATLGITELEFEFYRKLVEKQLLTYRLHGDAWREKITERPVTRQDFDEQPRGPFIVCVDTSGSMGGFNEQCAKAFCLALSGSRWRTTGAALSCCFSSEVVALRAHRPAGAGAGDSFPQPTFSRRYRIWPAVFRAIFERMQNPQWVDADAVVISDFIAQRLPDEVINKVGGTSAQAPASFPRGGDVGARQTRESCASSIISGAFDTGLA</sequence>
<name>A0A4U9DA53_RAOTE</name>
<dbReference type="AlphaFoldDB" id="A0A4U9DA53"/>
<accession>A0A4U9DA53</accession>
<dbReference type="GO" id="GO:0005829">
    <property type="term" value="C:cytosol"/>
    <property type="evidence" value="ECO:0007669"/>
    <property type="project" value="TreeGrafter"/>
</dbReference>
<proteinExistence type="predicted"/>
<evidence type="ECO:0000313" key="1">
    <source>
        <dbReference type="EMBL" id="VTN12833.1"/>
    </source>
</evidence>
<organism evidence="1 2">
    <name type="scientific">Raoultella terrigena</name>
    <name type="common">Klebsiella terrigena</name>
    <dbReference type="NCBI Taxonomy" id="577"/>
    <lineage>
        <taxon>Bacteria</taxon>
        <taxon>Pseudomonadati</taxon>
        <taxon>Pseudomonadota</taxon>
        <taxon>Gammaproteobacteria</taxon>
        <taxon>Enterobacterales</taxon>
        <taxon>Enterobacteriaceae</taxon>
        <taxon>Klebsiella/Raoultella group</taxon>
        <taxon>Raoultella</taxon>
    </lineage>
</organism>
<reference evidence="1 2" key="1">
    <citation type="submission" date="2019-04" db="EMBL/GenBank/DDBJ databases">
        <authorList>
            <consortium name="Pathogen Informatics"/>
        </authorList>
    </citation>
    <scope>NUCLEOTIDE SEQUENCE [LARGE SCALE GENOMIC DNA]</scope>
    <source>
        <strain evidence="1 2">NCTC9185</strain>
    </source>
</reference>
<dbReference type="Proteomes" id="UP000339249">
    <property type="component" value="Unassembled WGS sequence"/>
</dbReference>